<feature type="region of interest" description="Disordered" evidence="5">
    <location>
        <begin position="997"/>
        <end position="1055"/>
    </location>
</feature>
<dbReference type="GO" id="GO:0000932">
    <property type="term" value="C:P-body"/>
    <property type="evidence" value="ECO:0007669"/>
    <property type="project" value="TreeGrafter"/>
</dbReference>
<comment type="subcellular location">
    <subcellularLocation>
        <location evidence="1">Cytoplasm</location>
    </subcellularLocation>
</comment>
<feature type="region of interest" description="Disordered" evidence="5">
    <location>
        <begin position="236"/>
        <end position="301"/>
    </location>
</feature>
<organism evidence="6 7">
    <name type="scientific">Kockovaella imperatae</name>
    <dbReference type="NCBI Taxonomy" id="4999"/>
    <lineage>
        <taxon>Eukaryota</taxon>
        <taxon>Fungi</taxon>
        <taxon>Dikarya</taxon>
        <taxon>Basidiomycota</taxon>
        <taxon>Agaricomycotina</taxon>
        <taxon>Tremellomycetes</taxon>
        <taxon>Tremellales</taxon>
        <taxon>Cuniculitremaceae</taxon>
        <taxon>Kockovaella</taxon>
    </lineage>
</organism>
<feature type="compositionally biased region" description="Polar residues" evidence="5">
    <location>
        <begin position="26"/>
        <end position="48"/>
    </location>
</feature>
<evidence type="ECO:0000256" key="4">
    <source>
        <dbReference type="ARBA" id="ARBA00022737"/>
    </source>
</evidence>
<evidence type="ECO:0000313" key="6">
    <source>
        <dbReference type="EMBL" id="ORX39427.1"/>
    </source>
</evidence>
<keyword evidence="2" id="KW-0963">Cytoplasm</keyword>
<keyword evidence="7" id="KW-1185">Reference proteome</keyword>
<dbReference type="STRING" id="4999.A0A1Y1UPC6"/>
<dbReference type="EMBL" id="NBSH01000003">
    <property type="protein sequence ID" value="ORX39427.1"/>
    <property type="molecule type" value="Genomic_DNA"/>
</dbReference>
<proteinExistence type="predicted"/>
<keyword evidence="4" id="KW-0677">Repeat</keyword>
<feature type="compositionally biased region" description="Low complexity" evidence="5">
    <location>
        <begin position="12"/>
        <end position="25"/>
    </location>
</feature>
<feature type="compositionally biased region" description="Low complexity" evidence="5">
    <location>
        <begin position="76"/>
        <end position="85"/>
    </location>
</feature>
<keyword evidence="3" id="KW-0853">WD repeat</keyword>
<dbReference type="PANTHER" id="PTHR15598:SF5">
    <property type="entry name" value="ENHANCER OF MRNA-DECAPPING PROTEIN 4"/>
    <property type="match status" value="1"/>
</dbReference>
<dbReference type="GeneID" id="33557002"/>
<protein>
    <recommendedName>
        <fullName evidence="8">Enhancer of mRNA-decapping protein 4 WD40 repeat region domain-containing protein</fullName>
    </recommendedName>
</protein>
<comment type="caution">
    <text evidence="6">The sequence shown here is derived from an EMBL/GenBank/DDBJ whole genome shotgun (WGS) entry which is preliminary data.</text>
</comment>
<dbReference type="GO" id="GO:0031087">
    <property type="term" value="P:deadenylation-independent decapping of nuclear-transcribed mRNA"/>
    <property type="evidence" value="ECO:0007669"/>
    <property type="project" value="InterPro"/>
</dbReference>
<dbReference type="InterPro" id="IPR045152">
    <property type="entry name" value="EDC4-like"/>
</dbReference>
<evidence type="ECO:0000256" key="2">
    <source>
        <dbReference type="ARBA" id="ARBA00022490"/>
    </source>
</evidence>
<reference evidence="6 7" key="1">
    <citation type="submission" date="2017-03" db="EMBL/GenBank/DDBJ databases">
        <title>Widespread Adenine N6-methylation of Active Genes in Fungi.</title>
        <authorList>
            <consortium name="DOE Joint Genome Institute"/>
            <person name="Mondo S.J."/>
            <person name="Dannebaum R.O."/>
            <person name="Kuo R.C."/>
            <person name="Louie K.B."/>
            <person name="Bewick A.J."/>
            <person name="Labutti K."/>
            <person name="Haridas S."/>
            <person name="Kuo A."/>
            <person name="Salamov A."/>
            <person name="Ahrendt S.R."/>
            <person name="Lau R."/>
            <person name="Bowen B.P."/>
            <person name="Lipzen A."/>
            <person name="Sullivan W."/>
            <person name="Andreopoulos W.B."/>
            <person name="Clum A."/>
            <person name="Lindquist E."/>
            <person name="Daum C."/>
            <person name="Northen T.R."/>
            <person name="Ramamoorthy G."/>
            <person name="Schmitz R.J."/>
            <person name="Gryganskyi A."/>
            <person name="Culley D."/>
            <person name="Magnuson J."/>
            <person name="James T.Y."/>
            <person name="O'Malley M.A."/>
            <person name="Stajich J.E."/>
            <person name="Spatafora J.W."/>
            <person name="Visel A."/>
            <person name="Grigoriev I.V."/>
        </authorList>
    </citation>
    <scope>NUCLEOTIDE SEQUENCE [LARGE SCALE GENOMIC DNA]</scope>
    <source>
        <strain evidence="6 7">NRRL Y-17943</strain>
    </source>
</reference>
<dbReference type="PANTHER" id="PTHR15598">
    <property type="entry name" value="ENHANCER OF MRNA-DECAPPING PROTEIN 4"/>
    <property type="match status" value="1"/>
</dbReference>
<feature type="compositionally biased region" description="Low complexity" evidence="5">
    <location>
        <begin position="1043"/>
        <end position="1055"/>
    </location>
</feature>
<dbReference type="RefSeq" id="XP_021873290.1">
    <property type="nucleotide sequence ID" value="XM_022015194.1"/>
</dbReference>
<feature type="compositionally biased region" description="Pro residues" evidence="5">
    <location>
        <begin position="55"/>
        <end position="64"/>
    </location>
</feature>
<dbReference type="AlphaFoldDB" id="A0A1Y1UPC6"/>
<sequence length="1192" mass="126005">MSSNRLLDMLKSATTSIPPTTSSSSQGSFDQQPEPSTSSSGGAETSVQSGGSPREPSPSPPPPSLQAVSLSELFASMTTTKSTSSAPSPQPLKSPQGPLSPRSDQKAKLLGMLNSISPTPAVQKQDGSGGSGAAQSSSDDTEKTRPPMGPSAAAEDILRGSDGIGSQTRPSTIGQPVIHHPSGTDPTDDAPSGSETPVSGHAAPPAVTSPSSKARSLEPVSAGPLKKAMFEFVSPFSAFEPPPKPPPVKQADKVETGPSNGSVSPKPPSAKPEAGKATPALASLAEPPRVRQASGVASSGSSKDLGLPYLLGKVVAKGVEGKGPERLGKDGINIDLSQSNLDSLVNSPEAIQIIPTTIMRSENVSYHKGRDVGLTSTWLAYTMSKGRARLIDYNSAARLVLQLPPRHTNGPVLDLAVTSTLVAMIGVDHSVTVFQVPKNWTKDDPPTQMILHMTQKGADDEADTASIGALFRVEWVERGKSEPLLAVGGPNGVIVFDPMSYRDRDLVTLADVSSEHKRLSTEGRLVGFCLNASHQAIGLLSDSSTFTLYNVSNLNRVWNRKLPSKTNAEAPSSVQFCESNILVGRSNNTSFDLVQITVDLAVLTTISFAAKSPSPPHLHFGQAVYDASHTILWIAPFSRGSLFGFKYNLKGVHPAKANDLPAAFDMFAEYPLEPVLSLVIGPSRSTEDQTEMFFATPNGFNQVQIPKMTTDALTSASEQRAETIPALSVPPPAQPKSTPSQASKRAAKGNTVQTPVKQSPALSAAAVFADTKDTSLSGTEASTDKEKGKGSTQDSGSSDEIAKALKRTENTLQSSFKQLIANQVGPISSRLDSLATGGLADEISAKVEKQLKASVTAAVQQEVKKTVLPALNTMIQSELRSAVTSTIPPALSTALQGMPRDLERTLAPAFQRIVSSVVQTSIDRAVQDALTNSLLPTMDAANARLAEQLQSDFKSEMVQIRKDFSPPLAEPQPSHEPLLRALAASVAELQQQVSALSAQVSRGASQRHGPPEPSNAPLGPAPIIQYQPQNSYQSHPSAPPLAPSAQQPAPQLQQTPAQLEDAFLSALGAQNTGSTIQLVNEYWPRTEQILPTPPGKSPLSQAVLLTLFHRAAVAVSEVSPYDAPFSRLAQWLRRVAQLLEPRNPETASFYPRVLPVVQGIINNTIGMISQRFPGDVENVRLLRSILEVVGGR</sequence>
<dbReference type="SUPFAM" id="SSF50978">
    <property type="entry name" value="WD40 repeat-like"/>
    <property type="match status" value="1"/>
</dbReference>
<evidence type="ECO:0000256" key="3">
    <source>
        <dbReference type="ARBA" id="ARBA00022574"/>
    </source>
</evidence>
<evidence type="ECO:0000256" key="5">
    <source>
        <dbReference type="SAM" id="MobiDB-lite"/>
    </source>
</evidence>
<dbReference type="OrthoDB" id="21128at2759"/>
<name>A0A1Y1UPC6_9TREE</name>
<evidence type="ECO:0000313" key="7">
    <source>
        <dbReference type="Proteomes" id="UP000193218"/>
    </source>
</evidence>
<feature type="region of interest" description="Disordered" evidence="5">
    <location>
        <begin position="712"/>
        <end position="761"/>
    </location>
</feature>
<feature type="region of interest" description="Disordered" evidence="5">
    <location>
        <begin position="774"/>
        <end position="799"/>
    </location>
</feature>
<evidence type="ECO:0008006" key="8">
    <source>
        <dbReference type="Google" id="ProtNLM"/>
    </source>
</evidence>
<dbReference type="Proteomes" id="UP000193218">
    <property type="component" value="Unassembled WGS sequence"/>
</dbReference>
<feature type="region of interest" description="Disordered" evidence="5">
    <location>
        <begin position="1"/>
        <end position="221"/>
    </location>
</feature>
<accession>A0A1Y1UPC6</accession>
<dbReference type="Gene3D" id="1.10.220.100">
    <property type="entry name" value="conserved c-terminal region of ge- 1"/>
    <property type="match status" value="1"/>
</dbReference>
<dbReference type="InParanoid" id="A0A1Y1UPC6"/>
<dbReference type="InterPro" id="IPR044938">
    <property type="entry name" value="EDC4_C_sf"/>
</dbReference>
<feature type="compositionally biased region" description="Polar residues" evidence="5">
    <location>
        <begin position="164"/>
        <end position="174"/>
    </location>
</feature>
<gene>
    <name evidence="6" type="ORF">BD324DRAFT_619680</name>
</gene>
<evidence type="ECO:0000256" key="1">
    <source>
        <dbReference type="ARBA" id="ARBA00004496"/>
    </source>
</evidence>
<dbReference type="InterPro" id="IPR036322">
    <property type="entry name" value="WD40_repeat_dom_sf"/>
</dbReference>
<feature type="compositionally biased region" description="Polar residues" evidence="5">
    <location>
        <begin position="750"/>
        <end position="761"/>
    </location>
</feature>